<feature type="compositionally biased region" description="Pro residues" evidence="3">
    <location>
        <begin position="108"/>
        <end position="127"/>
    </location>
</feature>
<dbReference type="PANTHER" id="PTHR23248">
    <property type="entry name" value="PHOSPHOLIPID SCRAMBLASE-RELATED"/>
    <property type="match status" value="1"/>
</dbReference>
<keyword evidence="2" id="KW-0564">Palmitate</keyword>
<dbReference type="Proteomes" id="UP001158576">
    <property type="component" value="Chromosome 1"/>
</dbReference>
<comment type="cofactor">
    <cofactor evidence="2">
        <name>Ca(2+)</name>
        <dbReference type="ChEBI" id="CHEBI:29108"/>
    </cofactor>
</comment>
<evidence type="ECO:0000256" key="1">
    <source>
        <dbReference type="ARBA" id="ARBA00005350"/>
    </source>
</evidence>
<dbReference type="PANTHER" id="PTHR23248:SF9">
    <property type="entry name" value="PHOSPHOLIPID SCRAMBLASE"/>
    <property type="match status" value="1"/>
</dbReference>
<feature type="region of interest" description="Disordered" evidence="3">
    <location>
        <begin position="1"/>
        <end position="127"/>
    </location>
</feature>
<evidence type="ECO:0000313" key="4">
    <source>
        <dbReference type="EMBL" id="CAG5107399.1"/>
    </source>
</evidence>
<proteinExistence type="inferred from homology"/>
<keyword evidence="5" id="KW-1185">Reference proteome</keyword>
<name>A0ABN7STP5_OIKDI</name>
<reference evidence="4 5" key="1">
    <citation type="submission" date="2021-04" db="EMBL/GenBank/DDBJ databases">
        <authorList>
            <person name="Bliznina A."/>
        </authorList>
    </citation>
    <scope>NUCLEOTIDE SEQUENCE [LARGE SCALE GENOMIC DNA]</scope>
</reference>
<dbReference type="Pfam" id="PF03803">
    <property type="entry name" value="Scramblase"/>
    <property type="match status" value="1"/>
</dbReference>
<gene>
    <name evidence="4" type="ORF">OKIOD_LOCUS12066</name>
</gene>
<comment type="function">
    <text evidence="2">May mediate accelerated ATP-independent bidirectional transbilayer migration of phospholipids upon binding calcium ions that results in a loss of phospholipid asymmetry in the plasma membrane.</text>
</comment>
<evidence type="ECO:0000256" key="3">
    <source>
        <dbReference type="SAM" id="MobiDB-lite"/>
    </source>
</evidence>
<protein>
    <recommendedName>
        <fullName evidence="2">Phospholipid scramblase</fullName>
    </recommendedName>
</protein>
<evidence type="ECO:0000256" key="2">
    <source>
        <dbReference type="RuleBase" id="RU363116"/>
    </source>
</evidence>
<feature type="compositionally biased region" description="Pro residues" evidence="3">
    <location>
        <begin position="59"/>
        <end position="91"/>
    </location>
</feature>
<sequence>MSDAPDYAKPTLPEDGQKIPSPSGQAPEDVHEESSAVPTPAGMAPGYGAPQQPYGAPRAPAPQPYGAPPPQPYAPRPPQPYGAPAPQPYRQPAPQAYGAPPAQAYGAPRPPAPAPVQAPAPAPAPAAPQQPVIINIQQNAGGFNWAPRPSQVARQNCPPGFEYFLGVNSVVVHQNISCSVNCTSLICPCCTPCVHSGNEYNILNAQDQALFELKETENCGGVCGKMCVGPNRGFEMVMTDGLNRVVCKIKRTFKCRSSCCNYLPCTLQELEVTDAHNNPIGFIKQQASCCDMKYEICTPTGVPTLLIEQDRSLCEKLFPACTSSFFPLKSYDGKNSIGGVTKEQSCCEMFSGEQKYRVDFPKDLDVKMKTTVVAASILIDYLYFENGAFGIISNIIPF</sequence>
<comment type="similarity">
    <text evidence="1 2">Belongs to the phospholipid scramblase family.</text>
</comment>
<organism evidence="4 5">
    <name type="scientific">Oikopleura dioica</name>
    <name type="common">Tunicate</name>
    <dbReference type="NCBI Taxonomy" id="34765"/>
    <lineage>
        <taxon>Eukaryota</taxon>
        <taxon>Metazoa</taxon>
        <taxon>Chordata</taxon>
        <taxon>Tunicata</taxon>
        <taxon>Appendicularia</taxon>
        <taxon>Copelata</taxon>
        <taxon>Oikopleuridae</taxon>
        <taxon>Oikopleura</taxon>
    </lineage>
</organism>
<dbReference type="InterPro" id="IPR005552">
    <property type="entry name" value="Scramblase"/>
</dbReference>
<accession>A0ABN7STP5</accession>
<evidence type="ECO:0000313" key="5">
    <source>
        <dbReference type="Proteomes" id="UP001158576"/>
    </source>
</evidence>
<keyword evidence="2" id="KW-0449">Lipoprotein</keyword>
<feature type="compositionally biased region" description="Low complexity" evidence="3">
    <location>
        <begin position="48"/>
        <end position="58"/>
    </location>
</feature>
<feature type="compositionally biased region" description="Low complexity" evidence="3">
    <location>
        <begin position="92"/>
        <end position="107"/>
    </location>
</feature>
<dbReference type="EMBL" id="OU015566">
    <property type="protein sequence ID" value="CAG5107399.1"/>
    <property type="molecule type" value="Genomic_DNA"/>
</dbReference>
<keyword evidence="2" id="KW-0106">Calcium</keyword>